<keyword evidence="3" id="KW-1185">Reference proteome</keyword>
<comment type="caution">
    <text evidence="2">The sequence shown here is derived from an EMBL/GenBank/DDBJ whole genome shotgun (WGS) entry which is preliminary data.</text>
</comment>
<organism evidence="2 3">
    <name type="scientific">Kribbella orskensis</name>
    <dbReference type="NCBI Taxonomy" id="2512216"/>
    <lineage>
        <taxon>Bacteria</taxon>
        <taxon>Bacillati</taxon>
        <taxon>Actinomycetota</taxon>
        <taxon>Actinomycetes</taxon>
        <taxon>Propionibacteriales</taxon>
        <taxon>Kribbellaceae</taxon>
        <taxon>Kribbella</taxon>
    </lineage>
</organism>
<dbReference type="NCBIfam" id="TIGR03086">
    <property type="entry name" value="TIGR03086 family metal-binding protein"/>
    <property type="match status" value="1"/>
</dbReference>
<proteinExistence type="predicted"/>
<protein>
    <submittedName>
        <fullName evidence="2">Uncharacterized protein (TIGR03086 family)</fullName>
    </submittedName>
</protein>
<dbReference type="RefSeq" id="WP_132188033.1">
    <property type="nucleotide sequence ID" value="NZ_SLWM01000002.1"/>
</dbReference>
<dbReference type="Proteomes" id="UP000295818">
    <property type="component" value="Unassembled WGS sequence"/>
</dbReference>
<evidence type="ECO:0000313" key="2">
    <source>
        <dbReference type="EMBL" id="TCO29610.1"/>
    </source>
</evidence>
<accession>A0ABY2BRT1</accession>
<sequence length="201" mass="21757">MNDLRELHRRVMDVSTSVVAQVRPDQLGLRTPCSEWDLGQLLAHMIGQNHGFAAVAHGETRDRSVWADRPVVHDPAKEYAASAERVVAAFAADDLYDREFWLPEVRGGVTLPAETGVSFHFIDYVVHSWDVARAIDVSVSFDEEVLAAALPIAEAVPDGANRTAPGAAFQPGLAVSTPETFDRVLALLGRSSAWTANSSAP</sequence>
<evidence type="ECO:0000259" key="1">
    <source>
        <dbReference type="Pfam" id="PF11716"/>
    </source>
</evidence>
<name>A0ABY2BRT1_9ACTN</name>
<dbReference type="Gene3D" id="1.20.120.450">
    <property type="entry name" value="dinb family like domain"/>
    <property type="match status" value="1"/>
</dbReference>
<evidence type="ECO:0000313" key="3">
    <source>
        <dbReference type="Proteomes" id="UP000295818"/>
    </source>
</evidence>
<dbReference type="InterPro" id="IPR034660">
    <property type="entry name" value="DinB/YfiT-like"/>
</dbReference>
<dbReference type="Pfam" id="PF11716">
    <property type="entry name" value="MDMPI_N"/>
    <property type="match status" value="1"/>
</dbReference>
<dbReference type="NCBIfam" id="TIGR03083">
    <property type="entry name" value="maleylpyruvate isomerase family mycothiol-dependent enzyme"/>
    <property type="match status" value="1"/>
</dbReference>
<dbReference type="InterPro" id="IPR024344">
    <property type="entry name" value="MDMPI_metal-binding"/>
</dbReference>
<reference evidence="2 3" key="1">
    <citation type="journal article" date="2015" name="Stand. Genomic Sci.">
        <title>Genomic Encyclopedia of Bacterial and Archaeal Type Strains, Phase III: the genomes of soil and plant-associated and newly described type strains.</title>
        <authorList>
            <person name="Whitman W.B."/>
            <person name="Woyke T."/>
            <person name="Klenk H.P."/>
            <person name="Zhou Y."/>
            <person name="Lilburn T.G."/>
            <person name="Beck B.J."/>
            <person name="De Vos P."/>
            <person name="Vandamme P."/>
            <person name="Eisen J.A."/>
            <person name="Garrity G."/>
            <person name="Hugenholtz P."/>
            <person name="Kyrpides N.C."/>
        </authorList>
    </citation>
    <scope>NUCLEOTIDE SEQUENCE [LARGE SCALE GENOMIC DNA]</scope>
    <source>
        <strain evidence="2 3">VKM Ac-2538</strain>
    </source>
</reference>
<feature type="domain" description="Mycothiol-dependent maleylpyruvate isomerase metal-binding" evidence="1">
    <location>
        <begin position="10"/>
        <end position="132"/>
    </location>
</feature>
<dbReference type="InterPro" id="IPR017517">
    <property type="entry name" value="Maleyloyr_isom"/>
</dbReference>
<dbReference type="InterPro" id="IPR017520">
    <property type="entry name" value="CHP03086"/>
</dbReference>
<dbReference type="SUPFAM" id="SSF109854">
    <property type="entry name" value="DinB/YfiT-like putative metalloenzymes"/>
    <property type="match status" value="1"/>
</dbReference>
<dbReference type="EMBL" id="SLWM01000002">
    <property type="protein sequence ID" value="TCO29610.1"/>
    <property type="molecule type" value="Genomic_DNA"/>
</dbReference>
<gene>
    <name evidence="2" type="ORF">EV644_102330</name>
</gene>